<dbReference type="AlphaFoldDB" id="A0A7W6IC64"/>
<protein>
    <recommendedName>
        <fullName evidence="3">DUF1684 domain-containing protein</fullName>
    </recommendedName>
</protein>
<reference evidence="1 2" key="1">
    <citation type="submission" date="2020-08" db="EMBL/GenBank/DDBJ databases">
        <title>Genomic Encyclopedia of Type Strains, Phase IV (KMG-IV): sequencing the most valuable type-strain genomes for metagenomic binning, comparative biology and taxonomic classification.</title>
        <authorList>
            <person name="Goeker M."/>
        </authorList>
    </citation>
    <scope>NUCLEOTIDE SEQUENCE [LARGE SCALE GENOMIC DNA]</scope>
    <source>
        <strain evidence="1 2">DSM 15743</strain>
    </source>
</reference>
<keyword evidence="2" id="KW-1185">Reference proteome</keyword>
<gene>
    <name evidence="1" type="ORF">GGR34_000085</name>
</gene>
<name>A0A7W6IC64_9HYPH</name>
<proteinExistence type="predicted"/>
<evidence type="ECO:0000313" key="2">
    <source>
        <dbReference type="Proteomes" id="UP000519439"/>
    </source>
</evidence>
<evidence type="ECO:0008006" key="3">
    <source>
        <dbReference type="Google" id="ProtNLM"/>
    </source>
</evidence>
<dbReference type="InterPro" id="IPR012467">
    <property type="entry name" value="DUF1684"/>
</dbReference>
<dbReference type="Pfam" id="PF07920">
    <property type="entry name" value="DUF1684"/>
    <property type="match status" value="1"/>
</dbReference>
<dbReference type="EMBL" id="JACIDC010000001">
    <property type="protein sequence ID" value="MBB4038456.1"/>
    <property type="molecule type" value="Genomic_DNA"/>
</dbReference>
<organism evidence="1 2">
    <name type="scientific">Microvirga flocculans</name>
    <dbReference type="NCBI Taxonomy" id="217168"/>
    <lineage>
        <taxon>Bacteria</taxon>
        <taxon>Pseudomonadati</taxon>
        <taxon>Pseudomonadota</taxon>
        <taxon>Alphaproteobacteria</taxon>
        <taxon>Hyphomicrobiales</taxon>
        <taxon>Methylobacteriaceae</taxon>
        <taxon>Microvirga</taxon>
    </lineage>
</organism>
<accession>A0A7W6IC64</accession>
<dbReference type="Proteomes" id="UP000519439">
    <property type="component" value="Unassembled WGS sequence"/>
</dbReference>
<dbReference type="RefSeq" id="WP_027314732.1">
    <property type="nucleotide sequence ID" value="NZ_JACIDC010000001.1"/>
</dbReference>
<evidence type="ECO:0000313" key="1">
    <source>
        <dbReference type="EMBL" id="MBB4038456.1"/>
    </source>
</evidence>
<sequence length="278" mass="30330">MTAPDETHYLSALETWHSQRLAALTKDDGWLSVAGLEWLDPGVWRFGSAPDNDIVIAGIPARAGTIAQDAQGTVTVSLDPSAGGAIDGQALQEAQLSAGPEAPTRVTFGSMSFYLIERNGRKALRILDGNSRNRRTFSAIPRFPVDPSWRIVADWVVLETPRPFEVDSVIGIPSTIMVSHKAVFSRDGRSYELWPTHGTENAPMFVLRDGTSGRETYGASRFLVGEIQKDRIVLDFNKAINPPCAFTDFATCPLPPSENRLPLHIAAGEMLPLFQAEA</sequence>
<dbReference type="PANTHER" id="PTHR41913:SF1">
    <property type="entry name" value="DUF1684 DOMAIN-CONTAINING PROTEIN"/>
    <property type="match status" value="1"/>
</dbReference>
<comment type="caution">
    <text evidence="1">The sequence shown here is derived from an EMBL/GenBank/DDBJ whole genome shotgun (WGS) entry which is preliminary data.</text>
</comment>
<dbReference type="PANTHER" id="PTHR41913">
    <property type="entry name" value="DUF1684 DOMAIN-CONTAINING PROTEIN"/>
    <property type="match status" value="1"/>
</dbReference>